<dbReference type="PANTHER" id="PTHR37832">
    <property type="entry name" value="BLL2683 PROTEIN"/>
    <property type="match status" value="1"/>
</dbReference>
<feature type="domain" description="Stress-response A/B barrel" evidence="1">
    <location>
        <begin position="7"/>
        <end position="102"/>
    </location>
</feature>
<protein>
    <recommendedName>
        <fullName evidence="1">Stress-response A/B barrel domain-containing protein</fullName>
    </recommendedName>
</protein>
<dbReference type="Pfam" id="PF07876">
    <property type="entry name" value="Dabb"/>
    <property type="match status" value="1"/>
</dbReference>
<accession>A0A916K0Q7</accession>
<evidence type="ECO:0000259" key="1">
    <source>
        <dbReference type="PROSITE" id="PS51502"/>
    </source>
</evidence>
<evidence type="ECO:0000313" key="2">
    <source>
        <dbReference type="EMBL" id="CAG7612984.1"/>
    </source>
</evidence>
<name>A0A916K0Q7_9MICO</name>
<evidence type="ECO:0000313" key="3">
    <source>
        <dbReference type="Proteomes" id="UP000693892"/>
    </source>
</evidence>
<comment type="caution">
    <text evidence="2">The sequence shown here is derived from an EMBL/GenBank/DDBJ whole genome shotgun (WGS) entry which is preliminary data.</text>
</comment>
<keyword evidence="3" id="KW-1185">Reference proteome</keyword>
<dbReference type="InterPro" id="IPR013097">
    <property type="entry name" value="Dabb"/>
</dbReference>
<dbReference type="EMBL" id="CAJVAP010000017">
    <property type="protein sequence ID" value="CAG7612984.1"/>
    <property type="molecule type" value="Genomic_DNA"/>
</dbReference>
<dbReference type="PANTHER" id="PTHR37832:SF1">
    <property type="entry name" value="STRESS-RESPONSE A_B BARREL DOMAIN-CONTAINING PROTEIN"/>
    <property type="match status" value="1"/>
</dbReference>
<dbReference type="SMART" id="SM00886">
    <property type="entry name" value="Dabb"/>
    <property type="match status" value="1"/>
</dbReference>
<proteinExistence type="predicted"/>
<organism evidence="2 3">
    <name type="scientific">Leucobacter soli</name>
    <dbReference type="NCBI Taxonomy" id="2812850"/>
    <lineage>
        <taxon>Bacteria</taxon>
        <taxon>Bacillati</taxon>
        <taxon>Actinomycetota</taxon>
        <taxon>Actinomycetes</taxon>
        <taxon>Micrococcales</taxon>
        <taxon>Microbacteriaceae</taxon>
        <taxon>Leucobacter</taxon>
    </lineage>
</organism>
<dbReference type="PROSITE" id="PS51502">
    <property type="entry name" value="S_R_A_B_BARREL"/>
    <property type="match status" value="1"/>
</dbReference>
<reference evidence="2" key="1">
    <citation type="submission" date="2021-06" db="EMBL/GenBank/DDBJ databases">
        <authorList>
            <person name="Criscuolo A."/>
        </authorList>
    </citation>
    <scope>NUCLEOTIDE SEQUENCE</scope>
    <source>
        <strain evidence="2">CIP111803</strain>
    </source>
</reference>
<dbReference type="RefSeq" id="WP_236022048.1">
    <property type="nucleotide sequence ID" value="NZ_CAJVAP010000017.1"/>
</dbReference>
<dbReference type="Proteomes" id="UP000693892">
    <property type="component" value="Unassembled WGS sequence"/>
</dbReference>
<sequence length="104" mass="11243">MEDPLTLRHIVTWKLSGESRETRDAQAAEIVAALAPLARTVPSVRALSVHRNELFDGENWDVTLIADFDDAEGLAAYAVHPEHVAAGTVIKGHAVGRVATDFTL</sequence>
<dbReference type="AlphaFoldDB" id="A0A916K0Q7"/>
<gene>
    <name evidence="2" type="ORF">LEUCIP111803_01634</name>
</gene>